<evidence type="ECO:0000313" key="1">
    <source>
        <dbReference type="EMBL" id="EFB62964.1"/>
    </source>
</evidence>
<sequence length="59" mass="6903">MLCDNCHERPASIHLYTNVNGQDREISLCQQCYQELKNQQGQINNMNNNNAFLVILMIY</sequence>
<dbReference type="Proteomes" id="UP000003684">
    <property type="component" value="Unassembled WGS sequence"/>
</dbReference>
<evidence type="ECO:0000313" key="2">
    <source>
        <dbReference type="Proteomes" id="UP000003684"/>
    </source>
</evidence>
<dbReference type="EMBL" id="ADFT01000011">
    <property type="protein sequence ID" value="EFB62964.1"/>
    <property type="molecule type" value="Genomic_DNA"/>
</dbReference>
<proteinExistence type="predicted"/>
<accession>D1YH81</accession>
<dbReference type="AlphaFoldDB" id="D1YH81"/>
<comment type="caution">
    <text evidence="1">The sequence shown here is derived from an EMBL/GenBank/DDBJ whole genome shotgun (WGS) entry which is preliminary data.</text>
</comment>
<gene>
    <name evidence="1" type="ORF">HMPREF9209_0438</name>
</gene>
<organism evidence="1 2">
    <name type="scientific">Lactobacillus gasseri 224-1</name>
    <dbReference type="NCBI Taxonomy" id="679196"/>
    <lineage>
        <taxon>Bacteria</taxon>
        <taxon>Bacillati</taxon>
        <taxon>Bacillota</taxon>
        <taxon>Bacilli</taxon>
        <taxon>Lactobacillales</taxon>
        <taxon>Lactobacillaceae</taxon>
        <taxon>Lactobacillus</taxon>
    </lineage>
</organism>
<name>D1YH81_LACGS</name>
<reference evidence="1 2" key="1">
    <citation type="submission" date="2009-12" db="EMBL/GenBank/DDBJ databases">
        <title>Genome Sequence of Lactobacillus gasseri 224-1.</title>
        <authorList>
            <person name="Durkin A.S."/>
            <person name="Madupu R."/>
            <person name="Torralba M."/>
            <person name="Methe B."/>
            <person name="Sutton G."/>
            <person name="Strausberg R.L."/>
            <person name="Nelson K.E."/>
        </authorList>
    </citation>
    <scope>NUCLEOTIDE SEQUENCE [LARGE SCALE GENOMIC DNA]</scope>
    <source>
        <strain evidence="1 2">224-1</strain>
    </source>
</reference>
<protein>
    <submittedName>
        <fullName evidence="1">Uncharacterized protein</fullName>
    </submittedName>
</protein>